<dbReference type="SUPFAM" id="SSF53328">
    <property type="entry name" value="Formyltransferase"/>
    <property type="match status" value="1"/>
</dbReference>
<dbReference type="GO" id="GO:0005737">
    <property type="term" value="C:cytoplasm"/>
    <property type="evidence" value="ECO:0007669"/>
    <property type="project" value="TreeGrafter"/>
</dbReference>
<feature type="binding site" evidence="4">
    <location>
        <begin position="13"/>
        <end position="15"/>
    </location>
    <ligand>
        <name>N(1)-(5-phospho-beta-D-ribosyl)glycinamide</name>
        <dbReference type="ChEBI" id="CHEBI:143788"/>
    </ligand>
</feature>
<feature type="binding site" evidence="4">
    <location>
        <begin position="91"/>
        <end position="94"/>
    </location>
    <ligand>
        <name>(6R)-10-formyltetrahydrofolate</name>
        <dbReference type="ChEBI" id="CHEBI:195366"/>
    </ligand>
</feature>
<gene>
    <name evidence="4" type="primary">purN</name>
    <name evidence="6" type="ordered locus">Daud_1630</name>
</gene>
<dbReference type="NCBIfam" id="TIGR00639">
    <property type="entry name" value="PurN"/>
    <property type="match status" value="1"/>
</dbReference>
<organism evidence="6 7">
    <name type="scientific">Desulforudis audaxviator (strain MP104C)</name>
    <dbReference type="NCBI Taxonomy" id="477974"/>
    <lineage>
        <taxon>Bacteria</taxon>
        <taxon>Bacillati</taxon>
        <taxon>Bacillota</taxon>
        <taxon>Clostridia</taxon>
        <taxon>Thermoanaerobacterales</taxon>
        <taxon>Candidatus Desulforudaceae</taxon>
        <taxon>Candidatus Desulforudis</taxon>
    </lineage>
</organism>
<dbReference type="KEGG" id="dau:Daud_1630"/>
<dbReference type="PANTHER" id="PTHR43369:SF2">
    <property type="entry name" value="PHOSPHORIBOSYLGLYCINAMIDE FORMYLTRANSFERASE"/>
    <property type="match status" value="1"/>
</dbReference>
<evidence type="ECO:0000256" key="2">
    <source>
        <dbReference type="ARBA" id="ARBA00022679"/>
    </source>
</evidence>
<dbReference type="UniPathway" id="UPA00074">
    <property type="reaction ID" value="UER00126"/>
</dbReference>
<dbReference type="EMBL" id="CP000860">
    <property type="protein sequence ID" value="ACA60132.1"/>
    <property type="molecule type" value="Genomic_DNA"/>
</dbReference>
<evidence type="ECO:0000313" key="7">
    <source>
        <dbReference type="Proteomes" id="UP000008544"/>
    </source>
</evidence>
<sequence>MKLRLGVLASGRGTNLQAMIDSTKRGDLEAQVAVVVVDQPEAQARERARQAGIPEFFVDYGAFPDRESAERRIISILERHEVELVCLAGFMRILTPVFLNAYKNRVMNIHPSLLPAFPGIGAQRQALEHGVRYTGCTVHFVDQAVDAGPIIMQAVVPVHHDDTVESLSERILEQEHCIYLEAIQLYLEGRLELEGRRVRIHPEKFTRSRRDRCP</sequence>
<feature type="site" description="Raises pKa of active site His" evidence="4">
    <location>
        <position position="146"/>
    </location>
</feature>
<dbReference type="FunFam" id="3.40.50.170:FF:000007">
    <property type="entry name" value="Phosphoribosylglycinamide formyltransferase"/>
    <property type="match status" value="1"/>
</dbReference>
<dbReference type="Gene3D" id="3.40.50.170">
    <property type="entry name" value="Formyl transferase, N-terminal domain"/>
    <property type="match status" value="1"/>
</dbReference>
<evidence type="ECO:0000313" key="6">
    <source>
        <dbReference type="EMBL" id="ACA60132.1"/>
    </source>
</evidence>
<dbReference type="EC" id="2.1.2.2" evidence="4"/>
<proteinExistence type="inferred from homology"/>
<name>B1I580_DESAP</name>
<comment type="pathway">
    <text evidence="1 4">Purine metabolism; IMP biosynthesis via de novo pathway; N(2)-formyl-N(1)-(5-phospho-D-ribosyl)glycinamide from N(1)-(5-phospho-D-ribosyl)glycinamide (10-formyl THF route): step 1/1.</text>
</comment>
<evidence type="ECO:0000259" key="5">
    <source>
        <dbReference type="Pfam" id="PF00551"/>
    </source>
</evidence>
<dbReference type="InterPro" id="IPR002376">
    <property type="entry name" value="Formyl_transf_N"/>
</dbReference>
<dbReference type="HAMAP" id="MF_01930">
    <property type="entry name" value="PurN"/>
    <property type="match status" value="1"/>
</dbReference>
<dbReference type="GO" id="GO:0004644">
    <property type="term" value="F:phosphoribosylglycinamide formyltransferase activity"/>
    <property type="evidence" value="ECO:0007669"/>
    <property type="project" value="UniProtKB-UniRule"/>
</dbReference>
<feature type="domain" description="Formyl transferase N-terminal" evidence="5">
    <location>
        <begin position="4"/>
        <end position="183"/>
    </location>
</feature>
<dbReference type="HOGENOM" id="CLU_038395_1_0_9"/>
<evidence type="ECO:0000256" key="4">
    <source>
        <dbReference type="HAMAP-Rule" id="MF_01930"/>
    </source>
</evidence>
<accession>B1I580</accession>
<dbReference type="OrthoDB" id="9806170at2"/>
<dbReference type="Pfam" id="PF00551">
    <property type="entry name" value="Formyl_trans_N"/>
    <property type="match status" value="1"/>
</dbReference>
<feature type="binding site" evidence="4">
    <location>
        <position position="108"/>
    </location>
    <ligand>
        <name>(6R)-10-formyltetrahydrofolate</name>
        <dbReference type="ChEBI" id="CHEBI:195366"/>
    </ligand>
</feature>
<feature type="binding site" evidence="4">
    <location>
        <position position="66"/>
    </location>
    <ligand>
        <name>(6R)-10-formyltetrahydrofolate</name>
        <dbReference type="ChEBI" id="CHEBI:195366"/>
    </ligand>
</feature>
<evidence type="ECO:0000256" key="3">
    <source>
        <dbReference type="ARBA" id="ARBA00022755"/>
    </source>
</evidence>
<evidence type="ECO:0000256" key="1">
    <source>
        <dbReference type="ARBA" id="ARBA00005054"/>
    </source>
</evidence>
<dbReference type="GO" id="GO:0006189">
    <property type="term" value="P:'de novo' IMP biosynthetic process"/>
    <property type="evidence" value="ECO:0007669"/>
    <property type="project" value="UniProtKB-UniRule"/>
</dbReference>
<comment type="similarity">
    <text evidence="4">Belongs to the GART family.</text>
</comment>
<comment type="function">
    <text evidence="4">Catalyzes the transfer of a formyl group from 10-formyltetrahydrofolate to 5-phospho-ribosyl-glycinamide (GAR), producing 5-phospho-ribosyl-N-formylglycinamide (FGAR) and tetrahydrofolate.</text>
</comment>
<keyword evidence="7" id="KW-1185">Reference proteome</keyword>
<dbReference type="AlphaFoldDB" id="B1I580"/>
<dbReference type="RefSeq" id="WP_012302713.1">
    <property type="nucleotide sequence ID" value="NC_010424.1"/>
</dbReference>
<reference evidence="6 7" key="2">
    <citation type="journal article" date="2008" name="Science">
        <title>Environmental genomics reveals a single-species ecosystem deep within Earth.</title>
        <authorList>
            <person name="Chivian D."/>
            <person name="Brodie E.L."/>
            <person name="Alm E.J."/>
            <person name="Culley D.E."/>
            <person name="Dehal P.S."/>
            <person name="Desantis T.Z."/>
            <person name="Gihring T.M."/>
            <person name="Lapidus A."/>
            <person name="Lin L.H."/>
            <person name="Lowry S.R."/>
            <person name="Moser D.P."/>
            <person name="Richardson P.M."/>
            <person name="Southam G."/>
            <person name="Wanger G."/>
            <person name="Pratt L.M."/>
            <person name="Andersen G.L."/>
            <person name="Hazen T.C."/>
            <person name="Brockman F.J."/>
            <person name="Arkin A.P."/>
            <person name="Onstott T.C."/>
        </authorList>
    </citation>
    <scope>NUCLEOTIDE SEQUENCE [LARGE SCALE GENOMIC DNA]</scope>
    <source>
        <strain evidence="6 7">MP104C</strain>
    </source>
</reference>
<dbReference type="InterPro" id="IPR036477">
    <property type="entry name" value="Formyl_transf_N_sf"/>
</dbReference>
<dbReference type="CDD" id="cd08645">
    <property type="entry name" value="FMT_core_GART"/>
    <property type="match status" value="1"/>
</dbReference>
<dbReference type="Proteomes" id="UP000008544">
    <property type="component" value="Chromosome"/>
</dbReference>
<reference evidence="7" key="1">
    <citation type="submission" date="2007-10" db="EMBL/GenBank/DDBJ databases">
        <title>Complete sequence of chromosome of Desulforudis audaxviator MP104C.</title>
        <authorList>
            <person name="Copeland A."/>
            <person name="Lucas S."/>
            <person name="Lapidus A."/>
            <person name="Barry K."/>
            <person name="Glavina del Rio T."/>
            <person name="Dalin E."/>
            <person name="Tice H."/>
            <person name="Bruce D."/>
            <person name="Pitluck S."/>
            <person name="Lowry S.R."/>
            <person name="Larimer F."/>
            <person name="Land M.L."/>
            <person name="Hauser L."/>
            <person name="Kyrpides N."/>
            <person name="Ivanova N.N."/>
            <person name="Richardson P."/>
        </authorList>
    </citation>
    <scope>NUCLEOTIDE SEQUENCE [LARGE SCALE GENOMIC DNA]</scope>
    <source>
        <strain evidence="7">MP104C</strain>
    </source>
</reference>
<feature type="active site" description="Proton donor" evidence="4">
    <location>
        <position position="110"/>
    </location>
</feature>
<dbReference type="InterPro" id="IPR004607">
    <property type="entry name" value="GART"/>
</dbReference>
<keyword evidence="3 4" id="KW-0658">Purine biosynthesis</keyword>
<keyword evidence="2 4" id="KW-0808">Transferase</keyword>
<dbReference type="STRING" id="477974.Daud_1630"/>
<protein>
    <recommendedName>
        <fullName evidence="4">Phosphoribosylglycinamide formyltransferase</fullName>
        <ecNumber evidence="4">2.1.2.2</ecNumber>
    </recommendedName>
    <alternativeName>
        <fullName evidence="4">5'-phosphoribosylglycinamide transformylase</fullName>
    </alternativeName>
    <alternativeName>
        <fullName evidence="4">GAR transformylase</fullName>
        <shortName evidence="4">GART</shortName>
    </alternativeName>
</protein>
<comment type="catalytic activity">
    <reaction evidence="4">
        <text>N(1)-(5-phospho-beta-D-ribosyl)glycinamide + (6R)-10-formyltetrahydrofolate = N(2)-formyl-N(1)-(5-phospho-beta-D-ribosyl)glycinamide + (6S)-5,6,7,8-tetrahydrofolate + H(+)</text>
        <dbReference type="Rhea" id="RHEA:15053"/>
        <dbReference type="ChEBI" id="CHEBI:15378"/>
        <dbReference type="ChEBI" id="CHEBI:57453"/>
        <dbReference type="ChEBI" id="CHEBI:143788"/>
        <dbReference type="ChEBI" id="CHEBI:147286"/>
        <dbReference type="ChEBI" id="CHEBI:195366"/>
        <dbReference type="EC" id="2.1.2.2"/>
    </reaction>
</comment>
<dbReference type="eggNOG" id="COG0299">
    <property type="taxonomic scope" value="Bacteria"/>
</dbReference>
<dbReference type="PANTHER" id="PTHR43369">
    <property type="entry name" value="PHOSPHORIBOSYLGLYCINAMIDE FORMYLTRANSFERASE"/>
    <property type="match status" value="1"/>
</dbReference>